<name>A0A9X2NX25_9BACE</name>
<evidence type="ECO:0000256" key="5">
    <source>
        <dbReference type="ARBA" id="ARBA00023239"/>
    </source>
</evidence>
<dbReference type="InterPro" id="IPR024200">
    <property type="entry name" value="Chondroitinase_ABC_I"/>
</dbReference>
<dbReference type="GO" id="GO:0046872">
    <property type="term" value="F:metal ion binding"/>
    <property type="evidence" value="ECO:0007669"/>
    <property type="project" value="UniProtKB-KW"/>
</dbReference>
<feature type="domain" description="Polysaccharide lyase family 8 central" evidence="9">
    <location>
        <begin position="572"/>
        <end position="817"/>
    </location>
</feature>
<accession>A0A9X2NX25</accession>
<feature type="active site" description="Proton acceptor" evidence="6">
    <location>
        <position position="435"/>
    </location>
</feature>
<dbReference type="InterPro" id="IPR008979">
    <property type="entry name" value="Galactose-bd-like_sf"/>
</dbReference>
<dbReference type="Pfam" id="PF09092">
    <property type="entry name" value="Lyase_N"/>
    <property type="match status" value="1"/>
</dbReference>
<dbReference type="GO" id="GO:0005576">
    <property type="term" value="C:extracellular region"/>
    <property type="evidence" value="ECO:0007669"/>
    <property type="project" value="InterPro"/>
</dbReference>
<dbReference type="PIRSF" id="PIRSF034515">
    <property type="entry name" value="Chondroitinase"/>
    <property type="match status" value="1"/>
</dbReference>
<comment type="subunit">
    <text evidence="3">Monomer.</text>
</comment>
<feature type="binding site" evidence="7">
    <location>
        <position position="25"/>
    </location>
    <ligand>
        <name>Ca(2+)</name>
        <dbReference type="ChEBI" id="CHEBI:29108"/>
    </ligand>
</feature>
<dbReference type="SUPFAM" id="SSF74650">
    <property type="entry name" value="Galactose mutarotase-like"/>
    <property type="match status" value="1"/>
</dbReference>
<protein>
    <submittedName>
        <fullName evidence="12">Chondroitinase</fullName>
    </submittedName>
</protein>
<dbReference type="GO" id="GO:0042597">
    <property type="term" value="C:periplasmic space"/>
    <property type="evidence" value="ECO:0007669"/>
    <property type="project" value="TreeGrafter"/>
</dbReference>
<evidence type="ECO:0000256" key="3">
    <source>
        <dbReference type="ARBA" id="ARBA00011245"/>
    </source>
</evidence>
<feature type="binding site" evidence="7">
    <location>
        <position position="156"/>
    </location>
    <ligand>
        <name>Ca(2+)</name>
        <dbReference type="ChEBI" id="CHEBI:29108"/>
    </ligand>
</feature>
<reference evidence="12" key="1">
    <citation type="journal article" date="2022" name="Arch. Microbiol.">
        <title>Bacteroides muris sp. nov. isolated from the cecum of wild-derived house mice.</title>
        <authorList>
            <person name="Fokt H."/>
            <person name="Unni R."/>
            <person name="Repnik U."/>
            <person name="Schmitz R.A."/>
            <person name="Bramkamp M."/>
            <person name="Baines J.F."/>
            <person name="Unterweger D."/>
        </authorList>
    </citation>
    <scope>NUCLEOTIDE SEQUENCE</scope>
    <source>
        <strain evidence="12">KH569_7</strain>
    </source>
</reference>
<gene>
    <name evidence="12" type="ORF">M1B78_00495</name>
</gene>
<evidence type="ECO:0000256" key="8">
    <source>
        <dbReference type="SAM" id="SignalP"/>
    </source>
</evidence>
<evidence type="ECO:0000256" key="4">
    <source>
        <dbReference type="ARBA" id="ARBA00022837"/>
    </source>
</evidence>
<feature type="signal peptide" evidence="8">
    <location>
        <begin position="1"/>
        <end position="21"/>
    </location>
</feature>
<keyword evidence="7" id="KW-0479">Metal-binding</keyword>
<comment type="caution">
    <text evidence="12">The sequence shown here is derived from an EMBL/GenBank/DDBJ whole genome shotgun (WGS) entry which is preliminary data.</text>
</comment>
<evidence type="ECO:0000259" key="9">
    <source>
        <dbReference type="Pfam" id="PF02278"/>
    </source>
</evidence>
<evidence type="ECO:0000313" key="13">
    <source>
        <dbReference type="Proteomes" id="UP001143810"/>
    </source>
</evidence>
<proteinExistence type="inferred from homology"/>
<evidence type="ECO:0000256" key="2">
    <source>
        <dbReference type="ARBA" id="ARBA00006699"/>
    </source>
</evidence>
<dbReference type="InterPro" id="IPR003159">
    <property type="entry name" value="Lyase_8_central_dom"/>
</dbReference>
<comment type="cofactor">
    <cofactor evidence="1">
        <name>Ca(2+)</name>
        <dbReference type="ChEBI" id="CHEBI:29108"/>
    </cofactor>
</comment>
<dbReference type="Pfam" id="PF02278">
    <property type="entry name" value="Lyase_8"/>
    <property type="match status" value="1"/>
</dbReference>
<dbReference type="SUPFAM" id="SSF48230">
    <property type="entry name" value="Chondroitin AC/alginate lyase"/>
    <property type="match status" value="1"/>
</dbReference>
<evidence type="ECO:0000256" key="7">
    <source>
        <dbReference type="PIRSR" id="PIRSR034515-3"/>
    </source>
</evidence>
<dbReference type="InterPro" id="IPR008929">
    <property type="entry name" value="Chondroitin_lyas"/>
</dbReference>
<keyword evidence="5" id="KW-0456">Lyase</keyword>
<feature type="active site" description="Proton donor" evidence="6">
    <location>
        <position position="442"/>
    </location>
</feature>
<dbReference type="Proteomes" id="UP001143810">
    <property type="component" value="Unassembled WGS sequence"/>
</dbReference>
<sequence>MTRKFFQLLFILTYLSSSAFAQFVSFEEEIPCNFKSSDKQELALSSSYYKEGSKSLEWKFSPNSILDIPSESVFTLEGDNGITLWIYNEKPQQDSLRFEFYSPNGHVSHHFGFRLYAAGWRACWISFKHMQGDKQDKKIAGYRIIAPNRTGRVFIDRLTFPVKKINDRTTPDLQMPTNNSLTYRDLWHWCRVWQWEQYQYDLPLSESLTTDEKQELATVEARLTAILDTPKAPKKGISKAYSTFKAANIRPSSNGFTGAPVVAPDELNRRKGELSWNNLEDMLSGFAYDAYYNHSAQSAKNYFLVWDYAINQGFAFGSGMGTNHHYGYQVRKIYTTAWLMRDAIWKAPNRDNILSALIFWSALQETRIPFQYGRDELLDSWHTLLMAKTVSALLFVDERERARALAGLSRWLSGSLQYSPGTIGGIKVDGTTFHHGGFYPAYTTGVLAMVGQFIALTSHTRYVPTMEARQVLKSAFISMRNYCNIYEWGIGISGRHPFGGSMKENDVAAFAYLALAGDLSGESNTFDHHLAADYMRLCNNDTPEAIYFRKEGITPAKAPQGFFVYNYGSAGIFRRNDWMVTLKGYTTDVWGSEIYRKDNRYGRYQSYGSVQIMGYPSRKASGFDENGWDWNRLPGTTTIHLPFDLLDSPLPGTTMAHSKENFSGSSSLEGKNGMFAMKLMERNLKNFTPDFVARKSVFCFNNRMICLGTGISNSNASFPTETTLFQSTFQKGKSDIYVDGKLKDVPFHQELNDGKRHCIQDGYNNYYLVNGDNVQIQIARQDSHHEKTRAKTQGTFASAYINHGAAPQNAEYEYMVLIQPSPKELDAARRKAPYQILHKDSIAHVVIDKQTGITAYAAFETYLPQKDELFLSIPAETMVMQKQSGSNLLLSVCDPNLNISEKAFTTKEPSRPIEKKLILKGQWKCKTLQEDVTVEVGQTETVLTVTCRHGQPIEFILLNK</sequence>
<dbReference type="Gene3D" id="2.60.120.430">
    <property type="entry name" value="Galactose-binding lectin"/>
    <property type="match status" value="1"/>
</dbReference>
<dbReference type="PANTHER" id="PTHR37322:SF3">
    <property type="entry name" value="CHONDROITIN SULFATE ABC EXOLYASE"/>
    <property type="match status" value="1"/>
</dbReference>
<evidence type="ECO:0000259" key="11">
    <source>
        <dbReference type="Pfam" id="PF09093"/>
    </source>
</evidence>
<dbReference type="InterPro" id="IPR015177">
    <property type="entry name" value="Lyase_catalyt"/>
</dbReference>
<dbReference type="PANTHER" id="PTHR37322">
    <property type="match status" value="1"/>
</dbReference>
<feature type="binding site" evidence="7">
    <location>
        <position position="27"/>
    </location>
    <ligand>
        <name>Ca(2+)</name>
        <dbReference type="ChEBI" id="CHEBI:29108"/>
    </ligand>
</feature>
<feature type="domain" description="Lyase N-terminal" evidence="10">
    <location>
        <begin position="22"/>
        <end position="177"/>
    </location>
</feature>
<evidence type="ECO:0000256" key="1">
    <source>
        <dbReference type="ARBA" id="ARBA00001913"/>
    </source>
</evidence>
<dbReference type="RefSeq" id="WP_257939593.1">
    <property type="nucleotide sequence ID" value="NZ_JAMZEE010000001.1"/>
</dbReference>
<dbReference type="InterPro" id="IPR011013">
    <property type="entry name" value="Gal_mutarotase_sf_dom"/>
</dbReference>
<dbReference type="GO" id="GO:0005975">
    <property type="term" value="P:carbohydrate metabolic process"/>
    <property type="evidence" value="ECO:0007669"/>
    <property type="project" value="InterPro"/>
</dbReference>
<dbReference type="InterPro" id="IPR015176">
    <property type="entry name" value="Lyase_N"/>
</dbReference>
<dbReference type="AlphaFoldDB" id="A0A9X2NX25"/>
<dbReference type="InterPro" id="IPR039174">
    <property type="entry name" value="Chondroitin_ABC_lyase"/>
</dbReference>
<organism evidence="12 13">
    <name type="scientific">Bacteroides muris</name>
    <name type="common">ex Fokt et al. 2023</name>
    <dbReference type="NCBI Taxonomy" id="2937417"/>
    <lineage>
        <taxon>Bacteria</taxon>
        <taxon>Pseudomonadati</taxon>
        <taxon>Bacteroidota</taxon>
        <taxon>Bacteroidia</taxon>
        <taxon>Bacteroidales</taxon>
        <taxon>Bacteroidaceae</taxon>
        <taxon>Bacteroides</taxon>
    </lineage>
</organism>
<evidence type="ECO:0000259" key="10">
    <source>
        <dbReference type="Pfam" id="PF09092"/>
    </source>
</evidence>
<evidence type="ECO:0000256" key="6">
    <source>
        <dbReference type="PIRSR" id="PIRSR034515-1"/>
    </source>
</evidence>
<dbReference type="Gene3D" id="1.50.10.100">
    <property type="entry name" value="Chondroitin AC/alginate lyase"/>
    <property type="match status" value="1"/>
</dbReference>
<dbReference type="InterPro" id="IPR014718">
    <property type="entry name" value="GH-type_carb-bd"/>
</dbReference>
<feature type="active site" description="Proton acceptor" evidence="6">
    <location>
        <position position="325"/>
    </location>
</feature>
<dbReference type="GO" id="GO:0030246">
    <property type="term" value="F:carbohydrate binding"/>
    <property type="evidence" value="ECO:0007669"/>
    <property type="project" value="InterPro"/>
</dbReference>
<dbReference type="GO" id="GO:0034000">
    <property type="term" value="F:chondroitin-sulfate-ABC endolyase activity"/>
    <property type="evidence" value="ECO:0007669"/>
    <property type="project" value="InterPro"/>
</dbReference>
<dbReference type="Pfam" id="PF09093">
    <property type="entry name" value="Lyase_catalyt"/>
    <property type="match status" value="1"/>
</dbReference>
<dbReference type="EMBL" id="JAMZEE010000001">
    <property type="protein sequence ID" value="MCR6506681.1"/>
    <property type="molecule type" value="Genomic_DNA"/>
</dbReference>
<feature type="domain" description="Lyase catalytic" evidence="11">
    <location>
        <begin position="204"/>
        <end position="541"/>
    </location>
</feature>
<reference evidence="12" key="2">
    <citation type="submission" date="2022-04" db="EMBL/GenBank/DDBJ databases">
        <authorList>
            <person name="Fokt H."/>
            <person name="Baines J."/>
        </authorList>
    </citation>
    <scope>NUCLEOTIDE SEQUENCE</scope>
    <source>
        <strain evidence="12">KH569_7</strain>
    </source>
</reference>
<dbReference type="Gene3D" id="2.70.98.10">
    <property type="match status" value="1"/>
</dbReference>
<keyword evidence="4 7" id="KW-0106">Calcium</keyword>
<dbReference type="Gene3D" id="2.60.220.10">
    <property type="entry name" value="Polysaccharide lyase family 8-like, C-terminal"/>
    <property type="match status" value="1"/>
</dbReference>
<dbReference type="SUPFAM" id="SSF49785">
    <property type="entry name" value="Galactose-binding domain-like"/>
    <property type="match status" value="1"/>
</dbReference>
<dbReference type="GO" id="GO:0006027">
    <property type="term" value="P:glycosaminoglycan catabolic process"/>
    <property type="evidence" value="ECO:0007669"/>
    <property type="project" value="InterPro"/>
</dbReference>
<dbReference type="SUPFAM" id="SSF49863">
    <property type="entry name" value="Hyaluronate lyase-like, C-terminal domain"/>
    <property type="match status" value="1"/>
</dbReference>
<evidence type="ECO:0000313" key="12">
    <source>
        <dbReference type="EMBL" id="MCR6506681.1"/>
    </source>
</evidence>
<comment type="similarity">
    <text evidence="2">Belongs to the polysaccharide lyase 8 family.</text>
</comment>
<feature type="chain" id="PRO_5040940668" evidence="8">
    <location>
        <begin position="22"/>
        <end position="960"/>
    </location>
</feature>
<dbReference type="InterPro" id="IPR011071">
    <property type="entry name" value="Lyase_8-like_C"/>
</dbReference>
<keyword evidence="8" id="KW-0732">Signal</keyword>